<feature type="transmembrane region" description="Helical" evidence="1">
    <location>
        <begin position="68"/>
        <end position="91"/>
    </location>
</feature>
<sequence>MTRRKIMLFALIGVFLWFVAAIWLRDWAPAFYDLGAGHLTAFALATFTAPLFVWGMAKATATPLDAMVAPTGIAIVAATLLDGIALTWFPAFYAGQGPHLAHTGAQLLWGVGCAMLSALIFARRRLA</sequence>
<protein>
    <submittedName>
        <fullName evidence="2">Uncharacterized protein</fullName>
    </submittedName>
</protein>
<dbReference type="OrthoDB" id="7596306at2"/>
<feature type="transmembrane region" description="Helical" evidence="1">
    <location>
        <begin position="7"/>
        <end position="24"/>
    </location>
</feature>
<keyword evidence="1" id="KW-0472">Membrane</keyword>
<organism evidence="2 3">
    <name type="scientific">Pyruvatibacter mobilis</name>
    <dbReference type="NCBI Taxonomy" id="1712261"/>
    <lineage>
        <taxon>Bacteria</taxon>
        <taxon>Pseudomonadati</taxon>
        <taxon>Pseudomonadota</taxon>
        <taxon>Alphaproteobacteria</taxon>
        <taxon>Hyphomicrobiales</taxon>
        <taxon>Parvibaculaceae</taxon>
        <taxon>Pyruvatibacter</taxon>
    </lineage>
</organism>
<dbReference type="AlphaFoldDB" id="A0A845QCF1"/>
<keyword evidence="1" id="KW-1133">Transmembrane helix</keyword>
<reference evidence="2 3" key="1">
    <citation type="journal article" date="2016" name="Int. J. Syst. Evol. Microbiol.">
        <title>Pyruvatibacter mobilis gen. nov., sp. nov., a marine bacterium from the culture broth of Picochlorum sp. 122.</title>
        <authorList>
            <person name="Wang G."/>
            <person name="Tang M."/>
            <person name="Wu H."/>
            <person name="Dai S."/>
            <person name="Li T."/>
            <person name="Chen C."/>
            <person name="He H."/>
            <person name="Fan J."/>
            <person name="Xiang W."/>
            <person name="Li X."/>
        </authorList>
    </citation>
    <scope>NUCLEOTIDE SEQUENCE [LARGE SCALE GENOMIC DNA]</scope>
    <source>
        <strain evidence="2 3">GYP-11</strain>
    </source>
</reference>
<dbReference type="EMBL" id="WXYQ01000006">
    <property type="protein sequence ID" value="NBG95978.1"/>
    <property type="molecule type" value="Genomic_DNA"/>
</dbReference>
<evidence type="ECO:0000313" key="2">
    <source>
        <dbReference type="EMBL" id="NBG95978.1"/>
    </source>
</evidence>
<name>A0A845QCF1_9HYPH</name>
<keyword evidence="1" id="KW-0812">Transmembrane</keyword>
<keyword evidence="3" id="KW-1185">Reference proteome</keyword>
<dbReference type="RefSeq" id="WP_160587857.1">
    <property type="nucleotide sequence ID" value="NZ_BMHN01000001.1"/>
</dbReference>
<evidence type="ECO:0000313" key="3">
    <source>
        <dbReference type="Proteomes" id="UP000470384"/>
    </source>
</evidence>
<feature type="transmembrane region" description="Helical" evidence="1">
    <location>
        <begin position="36"/>
        <end position="56"/>
    </location>
</feature>
<dbReference type="Proteomes" id="UP000470384">
    <property type="component" value="Unassembled WGS sequence"/>
</dbReference>
<comment type="caution">
    <text evidence="2">The sequence shown here is derived from an EMBL/GenBank/DDBJ whole genome shotgun (WGS) entry which is preliminary data.</text>
</comment>
<accession>A0A845QCF1</accession>
<gene>
    <name evidence="2" type="ORF">GTQ45_09565</name>
</gene>
<evidence type="ECO:0000256" key="1">
    <source>
        <dbReference type="SAM" id="Phobius"/>
    </source>
</evidence>
<feature type="transmembrane region" description="Helical" evidence="1">
    <location>
        <begin position="103"/>
        <end position="122"/>
    </location>
</feature>
<dbReference type="GeneID" id="300654687"/>
<proteinExistence type="predicted"/>